<dbReference type="InterPro" id="IPR058094">
    <property type="entry name" value="Ig-like_OmpL47-like"/>
</dbReference>
<dbReference type="Pfam" id="PF20578">
    <property type="entry name" value="aBig_2"/>
    <property type="match status" value="1"/>
</dbReference>
<dbReference type="Gene3D" id="2.60.40.1080">
    <property type="match status" value="1"/>
</dbReference>
<dbReference type="InterPro" id="IPR050727">
    <property type="entry name" value="GH43_arabinanases"/>
</dbReference>
<keyword evidence="8" id="KW-1185">Reference proteome</keyword>
<evidence type="ECO:0000259" key="6">
    <source>
        <dbReference type="Pfam" id="PF20578"/>
    </source>
</evidence>
<feature type="domain" description="Atrophied bacterial Ig" evidence="6">
    <location>
        <begin position="494"/>
        <end position="575"/>
    </location>
</feature>
<evidence type="ECO:0000256" key="2">
    <source>
        <dbReference type="ARBA" id="ARBA00009865"/>
    </source>
</evidence>
<dbReference type="Pfam" id="PF16369">
    <property type="entry name" value="GH43_C"/>
    <property type="match status" value="1"/>
</dbReference>
<dbReference type="InterPro" id="IPR046780">
    <property type="entry name" value="aBig_2"/>
</dbReference>
<evidence type="ECO:0000313" key="8">
    <source>
        <dbReference type="Proteomes" id="UP001589854"/>
    </source>
</evidence>
<evidence type="ECO:0000256" key="1">
    <source>
        <dbReference type="ARBA" id="ARBA00004834"/>
    </source>
</evidence>
<dbReference type="InterPro" id="IPR013320">
    <property type="entry name" value="ConA-like_dom_sf"/>
</dbReference>
<dbReference type="Pfam" id="PF04616">
    <property type="entry name" value="Glyco_hydro_43"/>
    <property type="match status" value="1"/>
</dbReference>
<name>A0ABV6GGG4_9BACI</name>
<dbReference type="Gene3D" id="2.60.120.200">
    <property type="match status" value="1"/>
</dbReference>
<keyword evidence="3" id="KW-0378">Hydrolase</keyword>
<dbReference type="CDD" id="cd18832">
    <property type="entry name" value="GH43_GsAbnA-like"/>
    <property type="match status" value="1"/>
</dbReference>
<organism evidence="7 8">
    <name type="scientific">Metabacillus herbersteinensis</name>
    <dbReference type="NCBI Taxonomy" id="283816"/>
    <lineage>
        <taxon>Bacteria</taxon>
        <taxon>Bacillati</taxon>
        <taxon>Bacillota</taxon>
        <taxon>Bacilli</taxon>
        <taxon>Bacillales</taxon>
        <taxon>Bacillaceae</taxon>
        <taxon>Metabacillus</taxon>
    </lineage>
</organism>
<dbReference type="InterPro" id="IPR023296">
    <property type="entry name" value="Glyco_hydro_beta-prop_sf"/>
</dbReference>
<gene>
    <name evidence="7" type="ORF">ACFFIX_15175</name>
</gene>
<evidence type="ECO:0000256" key="4">
    <source>
        <dbReference type="ARBA" id="ARBA00023295"/>
    </source>
</evidence>
<dbReference type="Gene3D" id="2.40.128.10">
    <property type="match status" value="1"/>
</dbReference>
<dbReference type="Pfam" id="PF13385">
    <property type="entry name" value="Laminin_G_3"/>
    <property type="match status" value="1"/>
</dbReference>
<evidence type="ECO:0000256" key="3">
    <source>
        <dbReference type="ARBA" id="ARBA00022801"/>
    </source>
</evidence>
<dbReference type="Proteomes" id="UP001589854">
    <property type="component" value="Unassembled WGS sequence"/>
</dbReference>
<feature type="domain" description="Extracellular endo-alpha-(1-&gt;5)-L-arabinanase C-terminal" evidence="5">
    <location>
        <begin position="379"/>
        <end position="482"/>
    </location>
</feature>
<dbReference type="Gene3D" id="2.115.10.20">
    <property type="entry name" value="Glycosyl hydrolase domain, family 43"/>
    <property type="match status" value="1"/>
</dbReference>
<dbReference type="InterPro" id="IPR032291">
    <property type="entry name" value="Abn2_C"/>
</dbReference>
<protein>
    <submittedName>
        <fullName evidence="7">Lipocalin-like domain-containing protein</fullName>
    </submittedName>
</protein>
<dbReference type="PANTHER" id="PTHR43301">
    <property type="entry name" value="ARABINAN ENDO-1,5-ALPHA-L-ARABINOSIDASE"/>
    <property type="match status" value="1"/>
</dbReference>
<accession>A0ABV6GGG4</accession>
<dbReference type="SUPFAM" id="SSF75005">
    <property type="entry name" value="Arabinanase/levansucrase/invertase"/>
    <property type="match status" value="1"/>
</dbReference>
<dbReference type="SUPFAM" id="SSF49899">
    <property type="entry name" value="Concanavalin A-like lectins/glucanases"/>
    <property type="match status" value="1"/>
</dbReference>
<evidence type="ECO:0000313" key="7">
    <source>
        <dbReference type="EMBL" id="MFC0272775.1"/>
    </source>
</evidence>
<keyword evidence="4" id="KW-0326">Glycosidase</keyword>
<proteinExistence type="inferred from homology"/>
<evidence type="ECO:0000259" key="5">
    <source>
        <dbReference type="Pfam" id="PF16369"/>
    </source>
</evidence>
<dbReference type="PANTHER" id="PTHR43301:SF3">
    <property type="entry name" value="ARABINAN ENDO-1,5-ALPHA-L-ARABINOSIDASE A-RELATED"/>
    <property type="match status" value="1"/>
</dbReference>
<dbReference type="NCBIfam" id="NF047446">
    <property type="entry name" value="barrel_OmpL47"/>
    <property type="match status" value="1"/>
</dbReference>
<dbReference type="Gene3D" id="3.30.1920.20">
    <property type="match status" value="1"/>
</dbReference>
<dbReference type="EMBL" id="JBHLVO010000013">
    <property type="protein sequence ID" value="MFC0272775.1"/>
    <property type="molecule type" value="Genomic_DNA"/>
</dbReference>
<comment type="caution">
    <text evidence="7">The sequence shown here is derived from an EMBL/GenBank/DDBJ whole genome shotgun (WGS) entry which is preliminary data.</text>
</comment>
<reference evidence="7 8" key="1">
    <citation type="submission" date="2024-09" db="EMBL/GenBank/DDBJ databases">
        <authorList>
            <person name="Sun Q."/>
            <person name="Mori K."/>
        </authorList>
    </citation>
    <scope>NUCLEOTIDE SEQUENCE [LARGE SCALE GENOMIC DNA]</scope>
    <source>
        <strain evidence="7 8">CCM 7228</strain>
    </source>
</reference>
<sequence length="1042" mass="115074">MKRNIFRRLLIVFFAIVFIIPGSVFTYDPEVQAEEVPVFKDASVHDPSVISVNDSFYVFGSHLAAAKSEDFMQWERFASEVNPDNPLFENVVEELKETFDWAQSDTLWASDVIQLEDGKYYMYYNACKGDSPRSALGIAVADSVEGPYEDTGIILKSGMWDEISEDGTIYDAKIHPNTVDPDVFFDAEGKLWMMYGSYSGGIFILELDTETGKPIPDQGYGKKLLGGNHSRIEAPYVQYNPVTDYYYMYLSFGGLDSSGGYNMRVVRSENPDGPYYDAEGNDMINVKADPTLPIFDDASIEPYGVKLMGNFLFTREIGETGTGIGNGYVSPGHNSVYYDEETDEQYLIFHTRFPEKGEQHEVRVHKMHMNDKGWPVVSPYRYAGESLENVSESDISGEYKFINHGKDISSDIKESINVSLNNDGTISGEVNGTWELTGDNKAALKVDGSTYDGVFIRQWDPTSESYVMTFTASSNEGVSIWGSKTETKPDDEIVEAVKNDLDLGDTSNVISNLILPSEGLRQTEITWQSSNPEVVSEQGIVTRPTGVENVTVTLTATMTKGDRSATKTFSITVLPQKEGKLVAHYAFEDNLADSTDHVDPATVTGDKITNTGGSHSYVSGKVGQATVFDGASGIRLPDGLISSNQYTVSLWLKPDQITNFTTAFFGARNTENWLSFVPSGGDWVNNNTMIWSSSNGWYDANTNMKIKENEWSHVAFTVDNGELAIYFNGVKTFTGTEFSDIFTTTDAIFGLGVNYWDIPYKGLMDELLIYDAIALTEEEIISYYDSGEIPEVEVPDKIAPVTKHEIEGNENNGWYREPVTVSFTTEDNDSGVETTHYNLNEGAEQTGNSVKISEDGKHLLHYWSIDKAGNREEKKSVEINLDQTAPTITFSVKDDTKFGVDQEVNVTCLAEDALSGIASSSCKDMKTPAYQLGLGAYSIIADATDKAGNNSSASLNIMITVDYDSLVSLTEQFLAQSGDKNNNPKPFINKLDAAKSSEEMGKIHARNGQIGAYINQVKAKSDKGLTAEQAEVLIDLAESLLK</sequence>
<dbReference type="RefSeq" id="WP_378935435.1">
    <property type="nucleotide sequence ID" value="NZ_JBHLVO010000013.1"/>
</dbReference>
<comment type="similarity">
    <text evidence="2">Belongs to the glycosyl hydrolase 43 family.</text>
</comment>
<dbReference type="InterPro" id="IPR006710">
    <property type="entry name" value="Glyco_hydro_43"/>
</dbReference>
<comment type="pathway">
    <text evidence="1">Glycan metabolism; L-arabinan degradation.</text>
</comment>